<dbReference type="InterPro" id="IPR001678">
    <property type="entry name" value="MeTrfase_RsmB-F_NOP2_dom"/>
</dbReference>
<dbReference type="FunFam" id="3.40.50.150:FF:000022">
    <property type="entry name" value="Ribosomal RNA small subunit methyltransferase B"/>
    <property type="match status" value="1"/>
</dbReference>
<dbReference type="SUPFAM" id="SSF53335">
    <property type="entry name" value="S-adenosyl-L-methionine-dependent methyltransferases"/>
    <property type="match status" value="1"/>
</dbReference>
<dbReference type="GeneID" id="98568064"/>
<comment type="catalytic activity">
    <reaction evidence="13">
        <text>cytidine(967) in 16S rRNA + S-adenosyl-L-methionine = 5-methylcytidine(967) in 16S rRNA + S-adenosyl-L-homocysteine + H(+)</text>
        <dbReference type="Rhea" id="RHEA:42748"/>
        <dbReference type="Rhea" id="RHEA-COMP:10219"/>
        <dbReference type="Rhea" id="RHEA-COMP:10220"/>
        <dbReference type="ChEBI" id="CHEBI:15378"/>
        <dbReference type="ChEBI" id="CHEBI:57856"/>
        <dbReference type="ChEBI" id="CHEBI:59789"/>
        <dbReference type="ChEBI" id="CHEBI:74483"/>
        <dbReference type="ChEBI" id="CHEBI:82748"/>
        <dbReference type="EC" id="2.1.1.176"/>
    </reaction>
</comment>
<organism evidence="16 17">
    <name type="scientific">Vagococcus salmoninarum</name>
    <dbReference type="NCBI Taxonomy" id="2739"/>
    <lineage>
        <taxon>Bacteria</taxon>
        <taxon>Bacillati</taxon>
        <taxon>Bacillota</taxon>
        <taxon>Bacilli</taxon>
        <taxon>Lactobacillales</taxon>
        <taxon>Enterococcaceae</taxon>
        <taxon>Vagococcus</taxon>
    </lineage>
</organism>
<dbReference type="NCBIfam" id="TIGR00563">
    <property type="entry name" value="rsmB"/>
    <property type="match status" value="1"/>
</dbReference>
<dbReference type="Gene3D" id="3.40.50.150">
    <property type="entry name" value="Vaccinia Virus protein VP39"/>
    <property type="match status" value="1"/>
</dbReference>
<evidence type="ECO:0000313" key="16">
    <source>
        <dbReference type="EMBL" id="RST96094.1"/>
    </source>
</evidence>
<dbReference type="PANTHER" id="PTHR22807:SF53">
    <property type="entry name" value="RIBOSOMAL RNA SMALL SUBUNIT METHYLTRANSFERASE B-RELATED"/>
    <property type="match status" value="1"/>
</dbReference>
<comment type="caution">
    <text evidence="16">The sequence shown here is derived from an EMBL/GenBank/DDBJ whole genome shotgun (WGS) entry which is preliminary data.</text>
</comment>
<evidence type="ECO:0000256" key="14">
    <source>
        <dbReference type="PROSITE-ProRule" id="PRU01023"/>
    </source>
</evidence>
<keyword evidence="7 14" id="KW-0489">Methyltransferase</keyword>
<evidence type="ECO:0000259" key="15">
    <source>
        <dbReference type="PROSITE" id="PS51686"/>
    </source>
</evidence>
<dbReference type="PROSITE" id="PS51686">
    <property type="entry name" value="SAM_MT_RSMB_NOP"/>
    <property type="match status" value="1"/>
</dbReference>
<proteinExistence type="inferred from homology"/>
<evidence type="ECO:0000256" key="8">
    <source>
        <dbReference type="ARBA" id="ARBA00022679"/>
    </source>
</evidence>
<dbReference type="NCBIfam" id="NF011494">
    <property type="entry name" value="PRK14902.1"/>
    <property type="match status" value="1"/>
</dbReference>
<feature type="binding site" evidence="14">
    <location>
        <position position="339"/>
    </location>
    <ligand>
        <name>S-adenosyl-L-methionine</name>
        <dbReference type="ChEBI" id="CHEBI:59789"/>
    </ligand>
</feature>
<keyword evidence="9 14" id="KW-0949">S-adenosyl-L-methionine</keyword>
<dbReference type="EC" id="2.1.1.176" evidence="4"/>
<feature type="binding site" evidence="14">
    <location>
        <position position="320"/>
    </location>
    <ligand>
        <name>S-adenosyl-L-methionine</name>
        <dbReference type="ChEBI" id="CHEBI:59789"/>
    </ligand>
</feature>
<comment type="function">
    <text evidence="1">Specifically methylates the cytosine at position 967 (m5C967) of 16S rRNA.</text>
</comment>
<dbReference type="InterPro" id="IPR035926">
    <property type="entry name" value="NusB-like_sf"/>
</dbReference>
<dbReference type="PROSITE" id="PS01153">
    <property type="entry name" value="NOL1_NOP2_SUN"/>
    <property type="match status" value="1"/>
</dbReference>
<dbReference type="InterPro" id="IPR018314">
    <property type="entry name" value="RsmB/NOL1/NOP2-like_CS"/>
</dbReference>
<gene>
    <name evidence="16" type="ORF">CBF35_06755</name>
</gene>
<evidence type="ECO:0000256" key="6">
    <source>
        <dbReference type="ARBA" id="ARBA00022552"/>
    </source>
</evidence>
<keyword evidence="8 14" id="KW-0808">Transferase</keyword>
<evidence type="ECO:0000256" key="9">
    <source>
        <dbReference type="ARBA" id="ARBA00022691"/>
    </source>
</evidence>
<dbReference type="SUPFAM" id="SSF48013">
    <property type="entry name" value="NusB-like"/>
    <property type="match status" value="1"/>
</dbReference>
<evidence type="ECO:0000256" key="12">
    <source>
        <dbReference type="ARBA" id="ARBA00031088"/>
    </source>
</evidence>
<feature type="binding site" evidence="14">
    <location>
        <begin position="266"/>
        <end position="272"/>
    </location>
    <ligand>
        <name>S-adenosyl-L-methionine</name>
        <dbReference type="ChEBI" id="CHEBI:59789"/>
    </ligand>
</feature>
<feature type="active site" description="Nucleophile" evidence="14">
    <location>
        <position position="392"/>
    </location>
</feature>
<evidence type="ECO:0000256" key="5">
    <source>
        <dbReference type="ARBA" id="ARBA00022490"/>
    </source>
</evidence>
<dbReference type="GO" id="GO:0006355">
    <property type="term" value="P:regulation of DNA-templated transcription"/>
    <property type="evidence" value="ECO:0007669"/>
    <property type="project" value="InterPro"/>
</dbReference>
<reference evidence="16 17" key="1">
    <citation type="submission" date="2017-05" db="EMBL/GenBank/DDBJ databases">
        <title>Vagococcus spp. assemblies.</title>
        <authorList>
            <person name="Gulvik C.A."/>
        </authorList>
    </citation>
    <scope>NUCLEOTIDE SEQUENCE [LARGE SCALE GENOMIC DNA]</scope>
    <source>
        <strain evidence="16 17">NCFB 2777</strain>
    </source>
</reference>
<dbReference type="PRINTS" id="PR02008">
    <property type="entry name" value="RCMTFAMILY"/>
</dbReference>
<dbReference type="Gene3D" id="1.10.940.10">
    <property type="entry name" value="NusB-like"/>
    <property type="match status" value="1"/>
</dbReference>
<dbReference type="InterPro" id="IPR029063">
    <property type="entry name" value="SAM-dependent_MTases_sf"/>
</dbReference>
<feature type="binding site" evidence="14">
    <location>
        <position position="292"/>
    </location>
    <ligand>
        <name>S-adenosyl-L-methionine</name>
        <dbReference type="ChEBI" id="CHEBI:59789"/>
    </ligand>
</feature>
<dbReference type="InterPro" id="IPR054728">
    <property type="entry name" value="RsmB-like_ferredoxin"/>
</dbReference>
<dbReference type="InterPro" id="IPR023267">
    <property type="entry name" value="RCMT"/>
</dbReference>
<dbReference type="AlphaFoldDB" id="A0A429ZQU2"/>
<dbReference type="InterPro" id="IPR004573">
    <property type="entry name" value="rRNA_ssu_MeTfrase_B"/>
</dbReference>
<dbReference type="Proteomes" id="UP000287239">
    <property type="component" value="Unassembled WGS sequence"/>
</dbReference>
<evidence type="ECO:0000256" key="11">
    <source>
        <dbReference type="ARBA" id="ARBA00030399"/>
    </source>
</evidence>
<dbReference type="FunFam" id="1.10.940.10:FF:000006">
    <property type="entry name" value="16S rRNA (Cytosine(967)-C(5))-methyltransferase RsmB"/>
    <property type="match status" value="1"/>
</dbReference>
<dbReference type="GO" id="GO:0005737">
    <property type="term" value="C:cytoplasm"/>
    <property type="evidence" value="ECO:0007669"/>
    <property type="project" value="UniProtKB-SubCell"/>
</dbReference>
<keyword evidence="6" id="KW-0698">rRNA processing</keyword>
<dbReference type="EMBL" id="NGJU01000008">
    <property type="protein sequence ID" value="RST96094.1"/>
    <property type="molecule type" value="Genomic_DNA"/>
</dbReference>
<evidence type="ECO:0000256" key="1">
    <source>
        <dbReference type="ARBA" id="ARBA00002724"/>
    </source>
</evidence>
<accession>A0A429ZQU2</accession>
<sequence>MAKKIPVKIKRSARFVAMKLLTRVETQQAYSNLVINQAMNEAQLSEKDGRLLTEIVYGTISHKLTLEYYLAPFIANAKKVDPWVKQLLLLSIYQFEYLDRVPAHAVVDEAVEIAKAFGNVGAGKFVNGVLRTIQRQGVPDVYAIKDPVERLSIELSMPKWLTEKFIADIGYEGTYELGLSLFEPSQVSARVNTAVYTRDEALKELTDDGFEVTESQLSEAGIVGKKGFLAGSWLFKEGKMTIQDESSMLVAPAMQIEPHHKVLDACAAPGGKTTHMATYVDETQGGSIIAVDIHEHKVKLIAENAERLHVGNRIETVVSDARKLDELYPDDSFDRILADVPCSGLGLLRRKPDIKYSKKPEDFLRLPKIQLEILESLATKVKQYGIITYSTCTIAHQENQEVIAAFLAKHPNFEKIDVIGSENLTESVVDKCVTIYPNQYQTDGFFICCLQRRS</sequence>
<name>A0A429ZQU2_9ENTE</name>
<dbReference type="CDD" id="cd02440">
    <property type="entry name" value="AdoMet_MTases"/>
    <property type="match status" value="1"/>
</dbReference>
<keyword evidence="5" id="KW-0963">Cytoplasm</keyword>
<evidence type="ECO:0000256" key="13">
    <source>
        <dbReference type="ARBA" id="ARBA00047283"/>
    </source>
</evidence>
<evidence type="ECO:0000256" key="2">
    <source>
        <dbReference type="ARBA" id="ARBA00004496"/>
    </source>
</evidence>
<evidence type="ECO:0000256" key="7">
    <source>
        <dbReference type="ARBA" id="ARBA00022603"/>
    </source>
</evidence>
<dbReference type="GO" id="GO:0008649">
    <property type="term" value="F:rRNA methyltransferase activity"/>
    <property type="evidence" value="ECO:0007669"/>
    <property type="project" value="InterPro"/>
</dbReference>
<comment type="subcellular location">
    <subcellularLocation>
        <location evidence="2">Cytoplasm</location>
    </subcellularLocation>
</comment>
<feature type="domain" description="SAM-dependent MTase RsmB/NOP-type" evidence="15">
    <location>
        <begin position="177"/>
        <end position="453"/>
    </location>
</feature>
<dbReference type="Pfam" id="PF01029">
    <property type="entry name" value="NusB"/>
    <property type="match status" value="1"/>
</dbReference>
<dbReference type="RefSeq" id="WP_126779394.1">
    <property type="nucleotide sequence ID" value="NZ_CAUQJP010000082.1"/>
</dbReference>
<keyword evidence="17" id="KW-1185">Reference proteome</keyword>
<dbReference type="Pfam" id="PF01189">
    <property type="entry name" value="Methyltr_RsmB-F"/>
    <property type="match status" value="1"/>
</dbReference>
<comment type="similarity">
    <text evidence="3 14">Belongs to the class I-like SAM-binding methyltransferase superfamily. RsmB/NOP family.</text>
</comment>
<dbReference type="Pfam" id="PF22458">
    <property type="entry name" value="RsmF-B_ferredox"/>
    <property type="match status" value="1"/>
</dbReference>
<dbReference type="PANTHER" id="PTHR22807">
    <property type="entry name" value="NOP2 YEAST -RELATED NOL1/NOP2/FMU SUN DOMAIN-CONTAINING"/>
    <property type="match status" value="1"/>
</dbReference>
<evidence type="ECO:0000256" key="4">
    <source>
        <dbReference type="ARBA" id="ARBA00012140"/>
    </source>
</evidence>
<evidence type="ECO:0000256" key="3">
    <source>
        <dbReference type="ARBA" id="ARBA00007494"/>
    </source>
</evidence>
<protein>
    <recommendedName>
        <fullName evidence="4">16S rRNA (cytosine(967)-C(5))-methyltransferase</fullName>
        <ecNumber evidence="4">2.1.1.176</ecNumber>
    </recommendedName>
    <alternativeName>
        <fullName evidence="11">16S rRNA m5C967 methyltransferase</fullName>
    </alternativeName>
    <alternativeName>
        <fullName evidence="12">rRNA (cytosine-C(5)-)-methyltransferase RsmB</fullName>
    </alternativeName>
</protein>
<evidence type="ECO:0000256" key="10">
    <source>
        <dbReference type="ARBA" id="ARBA00022884"/>
    </source>
</evidence>
<dbReference type="OrthoDB" id="9810297at2"/>
<dbReference type="GO" id="GO:0003723">
    <property type="term" value="F:RNA binding"/>
    <property type="evidence" value="ECO:0007669"/>
    <property type="project" value="UniProtKB-UniRule"/>
</dbReference>
<dbReference type="InterPro" id="IPR006027">
    <property type="entry name" value="NusB_RsmB_TIM44"/>
</dbReference>
<dbReference type="Gene3D" id="3.30.70.1170">
    <property type="entry name" value="Sun protein, domain 3"/>
    <property type="match status" value="1"/>
</dbReference>
<keyword evidence="10 14" id="KW-0694">RNA-binding</keyword>
<dbReference type="InterPro" id="IPR049560">
    <property type="entry name" value="MeTrfase_RsmB-F_NOP2_cat"/>
</dbReference>
<evidence type="ECO:0000313" key="17">
    <source>
        <dbReference type="Proteomes" id="UP000287239"/>
    </source>
</evidence>